<keyword evidence="3" id="KW-0012">Acyltransferase</keyword>
<comment type="caution">
    <text evidence="6">The sequence shown here is derived from an EMBL/GenBank/DDBJ whole genome shotgun (WGS) entry which is preliminary data.</text>
</comment>
<evidence type="ECO:0000313" key="6">
    <source>
        <dbReference type="EMBL" id="KAJ1684590.1"/>
    </source>
</evidence>
<organism evidence="6 7">
    <name type="scientific">Rhynchospora breviuscula</name>
    <dbReference type="NCBI Taxonomy" id="2022672"/>
    <lineage>
        <taxon>Eukaryota</taxon>
        <taxon>Viridiplantae</taxon>
        <taxon>Streptophyta</taxon>
        <taxon>Embryophyta</taxon>
        <taxon>Tracheophyta</taxon>
        <taxon>Spermatophyta</taxon>
        <taxon>Magnoliopsida</taxon>
        <taxon>Liliopsida</taxon>
        <taxon>Poales</taxon>
        <taxon>Cyperaceae</taxon>
        <taxon>Cyperoideae</taxon>
        <taxon>Rhynchosporeae</taxon>
        <taxon>Rhynchospora</taxon>
    </lineage>
</organism>
<sequence>MEIRRATPDDVPAIAELVRELADYERALEEATATAEDFTTALFGEAPTAYAHVAEVDGQVVGLALWFLTFSTWTGRNGIWLEDLYVQPAHRGTGAGTALVSALARECVERGYPRLEWTVLDWNEPAIGFYRAIGALAQEEWTTQRVTGEALTGLARRA</sequence>
<accession>A0A9Q0BZZ4</accession>
<keyword evidence="7" id="KW-1185">Reference proteome</keyword>
<dbReference type="CDD" id="cd04301">
    <property type="entry name" value="NAT_SF"/>
    <property type="match status" value="1"/>
</dbReference>
<protein>
    <recommendedName>
        <fullName evidence="5">N-acetyltransferase domain-containing protein</fullName>
    </recommendedName>
</protein>
<dbReference type="PANTHER" id="PTHR10545">
    <property type="entry name" value="DIAMINE N-ACETYLTRANSFERASE"/>
    <property type="match status" value="1"/>
</dbReference>
<feature type="coiled-coil region" evidence="4">
    <location>
        <begin position="14"/>
        <end position="41"/>
    </location>
</feature>
<dbReference type="PANTHER" id="PTHR10545:SF29">
    <property type="entry name" value="GH14572P-RELATED"/>
    <property type="match status" value="1"/>
</dbReference>
<keyword evidence="2" id="KW-0808">Transferase</keyword>
<keyword evidence="4" id="KW-0175">Coiled coil</keyword>
<name>A0A9Q0BZZ4_9POAL</name>
<reference evidence="6" key="1">
    <citation type="journal article" date="2022" name="Cell">
        <title>Repeat-based holocentromeres influence genome architecture and karyotype evolution.</title>
        <authorList>
            <person name="Hofstatter P.G."/>
            <person name="Thangavel G."/>
            <person name="Lux T."/>
            <person name="Neumann P."/>
            <person name="Vondrak T."/>
            <person name="Novak P."/>
            <person name="Zhang M."/>
            <person name="Costa L."/>
            <person name="Castellani M."/>
            <person name="Scott A."/>
            <person name="Toegelov H."/>
            <person name="Fuchs J."/>
            <person name="Mata-Sucre Y."/>
            <person name="Dias Y."/>
            <person name="Vanzela A.L.L."/>
            <person name="Huettel B."/>
            <person name="Almeida C.C.S."/>
            <person name="Simkova H."/>
            <person name="Souza G."/>
            <person name="Pedrosa-Harand A."/>
            <person name="Macas J."/>
            <person name="Mayer K.F.X."/>
            <person name="Houben A."/>
            <person name="Marques A."/>
        </authorList>
    </citation>
    <scope>NUCLEOTIDE SEQUENCE</scope>
    <source>
        <strain evidence="6">RhyBre1mFocal</strain>
    </source>
</reference>
<dbReference type="GO" id="GO:0008080">
    <property type="term" value="F:N-acetyltransferase activity"/>
    <property type="evidence" value="ECO:0007669"/>
    <property type="project" value="TreeGrafter"/>
</dbReference>
<dbReference type="Gene3D" id="3.40.630.30">
    <property type="match status" value="1"/>
</dbReference>
<dbReference type="AlphaFoldDB" id="A0A9Q0BZZ4"/>
<dbReference type="Pfam" id="PF00583">
    <property type="entry name" value="Acetyltransf_1"/>
    <property type="match status" value="1"/>
</dbReference>
<dbReference type="OrthoDB" id="1737635at2759"/>
<dbReference type="PROSITE" id="PS51186">
    <property type="entry name" value="GNAT"/>
    <property type="match status" value="1"/>
</dbReference>
<evidence type="ECO:0000256" key="3">
    <source>
        <dbReference type="ARBA" id="ARBA00023315"/>
    </source>
</evidence>
<dbReference type="InterPro" id="IPR016181">
    <property type="entry name" value="Acyl_CoA_acyltransferase"/>
</dbReference>
<evidence type="ECO:0000313" key="7">
    <source>
        <dbReference type="Proteomes" id="UP001151287"/>
    </source>
</evidence>
<gene>
    <name evidence="6" type="ORF">LUZ63_020345</name>
</gene>
<comment type="similarity">
    <text evidence="1">Belongs to the acetyltransferase family.</text>
</comment>
<dbReference type="EMBL" id="JAMQYH010000029">
    <property type="protein sequence ID" value="KAJ1684590.1"/>
    <property type="molecule type" value="Genomic_DNA"/>
</dbReference>
<evidence type="ECO:0000259" key="5">
    <source>
        <dbReference type="PROSITE" id="PS51186"/>
    </source>
</evidence>
<dbReference type="InterPro" id="IPR000182">
    <property type="entry name" value="GNAT_dom"/>
</dbReference>
<feature type="domain" description="N-acetyltransferase" evidence="5">
    <location>
        <begin position="1"/>
        <end position="157"/>
    </location>
</feature>
<dbReference type="InterPro" id="IPR051016">
    <property type="entry name" value="Diverse_Substrate_AcTransf"/>
</dbReference>
<evidence type="ECO:0000256" key="4">
    <source>
        <dbReference type="SAM" id="Coils"/>
    </source>
</evidence>
<proteinExistence type="inferred from homology"/>
<dbReference type="SUPFAM" id="SSF55729">
    <property type="entry name" value="Acyl-CoA N-acyltransferases (Nat)"/>
    <property type="match status" value="1"/>
</dbReference>
<dbReference type="Proteomes" id="UP001151287">
    <property type="component" value="Unassembled WGS sequence"/>
</dbReference>
<evidence type="ECO:0000256" key="2">
    <source>
        <dbReference type="ARBA" id="ARBA00022679"/>
    </source>
</evidence>
<dbReference type="FunFam" id="3.40.630.30:FF:000064">
    <property type="entry name" value="GNAT family acetyltransferase"/>
    <property type="match status" value="1"/>
</dbReference>
<evidence type="ECO:0000256" key="1">
    <source>
        <dbReference type="ARBA" id="ARBA00008694"/>
    </source>
</evidence>